<evidence type="ECO:0000259" key="2">
    <source>
        <dbReference type="PROSITE" id="PS00036"/>
    </source>
</evidence>
<feature type="domain" description="BZIP" evidence="2">
    <location>
        <begin position="333"/>
        <end position="347"/>
    </location>
</feature>
<keyword evidence="4" id="KW-1185">Reference proteome</keyword>
<dbReference type="Proteomes" id="UP001301958">
    <property type="component" value="Unassembled WGS sequence"/>
</dbReference>
<protein>
    <recommendedName>
        <fullName evidence="2">BZIP domain-containing protein</fullName>
    </recommendedName>
</protein>
<proteinExistence type="predicted"/>
<dbReference type="CDD" id="cd14705">
    <property type="entry name" value="bZIP_Zip1"/>
    <property type="match status" value="1"/>
</dbReference>
<evidence type="ECO:0000313" key="3">
    <source>
        <dbReference type="EMBL" id="KAK4227681.1"/>
    </source>
</evidence>
<feature type="region of interest" description="Disordered" evidence="1">
    <location>
        <begin position="581"/>
        <end position="600"/>
    </location>
</feature>
<reference evidence="3" key="1">
    <citation type="journal article" date="2023" name="Mol. Phylogenet. Evol.">
        <title>Genome-scale phylogeny and comparative genomics of the fungal order Sordariales.</title>
        <authorList>
            <person name="Hensen N."/>
            <person name="Bonometti L."/>
            <person name="Westerberg I."/>
            <person name="Brannstrom I.O."/>
            <person name="Guillou S."/>
            <person name="Cros-Aarteil S."/>
            <person name="Calhoun S."/>
            <person name="Haridas S."/>
            <person name="Kuo A."/>
            <person name="Mondo S."/>
            <person name="Pangilinan J."/>
            <person name="Riley R."/>
            <person name="LaButti K."/>
            <person name="Andreopoulos B."/>
            <person name="Lipzen A."/>
            <person name="Chen C."/>
            <person name="Yan M."/>
            <person name="Daum C."/>
            <person name="Ng V."/>
            <person name="Clum A."/>
            <person name="Steindorff A."/>
            <person name="Ohm R.A."/>
            <person name="Martin F."/>
            <person name="Silar P."/>
            <person name="Natvig D.O."/>
            <person name="Lalanne C."/>
            <person name="Gautier V."/>
            <person name="Ament-Velasquez S.L."/>
            <person name="Kruys A."/>
            <person name="Hutchinson M.I."/>
            <person name="Powell A.J."/>
            <person name="Barry K."/>
            <person name="Miller A.N."/>
            <person name="Grigoriev I.V."/>
            <person name="Debuchy R."/>
            <person name="Gladieux P."/>
            <person name="Hiltunen Thoren M."/>
            <person name="Johannesson H."/>
        </authorList>
    </citation>
    <scope>NUCLEOTIDE SEQUENCE</scope>
    <source>
        <strain evidence="3">CBS 990.96</strain>
    </source>
</reference>
<feature type="region of interest" description="Disordered" evidence="1">
    <location>
        <begin position="409"/>
        <end position="576"/>
    </location>
</feature>
<feature type="compositionally biased region" description="Low complexity" evidence="1">
    <location>
        <begin position="15"/>
        <end position="28"/>
    </location>
</feature>
<dbReference type="GO" id="GO:0003700">
    <property type="term" value="F:DNA-binding transcription factor activity"/>
    <property type="evidence" value="ECO:0007669"/>
    <property type="project" value="InterPro"/>
</dbReference>
<feature type="compositionally biased region" description="Polar residues" evidence="1">
    <location>
        <begin position="172"/>
        <end position="190"/>
    </location>
</feature>
<feature type="compositionally biased region" description="Polar residues" evidence="1">
    <location>
        <begin position="110"/>
        <end position="125"/>
    </location>
</feature>
<organism evidence="3 4">
    <name type="scientific">Podospora fimiseda</name>
    <dbReference type="NCBI Taxonomy" id="252190"/>
    <lineage>
        <taxon>Eukaryota</taxon>
        <taxon>Fungi</taxon>
        <taxon>Dikarya</taxon>
        <taxon>Ascomycota</taxon>
        <taxon>Pezizomycotina</taxon>
        <taxon>Sordariomycetes</taxon>
        <taxon>Sordariomycetidae</taxon>
        <taxon>Sordariales</taxon>
        <taxon>Podosporaceae</taxon>
        <taxon>Podospora</taxon>
    </lineage>
</organism>
<accession>A0AAN7BQN7</accession>
<dbReference type="PROSITE" id="PS00036">
    <property type="entry name" value="BZIP_BASIC"/>
    <property type="match status" value="1"/>
</dbReference>
<dbReference type="InterPro" id="IPR004827">
    <property type="entry name" value="bZIP"/>
</dbReference>
<feature type="compositionally biased region" description="Low complexity" evidence="1">
    <location>
        <begin position="448"/>
        <end position="464"/>
    </location>
</feature>
<dbReference type="EMBL" id="MU865328">
    <property type="protein sequence ID" value="KAK4227681.1"/>
    <property type="molecule type" value="Genomic_DNA"/>
</dbReference>
<evidence type="ECO:0000256" key="1">
    <source>
        <dbReference type="SAM" id="MobiDB-lite"/>
    </source>
</evidence>
<comment type="caution">
    <text evidence="3">The sequence shown here is derived from an EMBL/GenBank/DDBJ whole genome shotgun (WGS) entry which is preliminary data.</text>
</comment>
<feature type="compositionally biased region" description="Pro residues" evidence="1">
    <location>
        <begin position="552"/>
        <end position="568"/>
    </location>
</feature>
<feature type="compositionally biased region" description="Polar residues" evidence="1">
    <location>
        <begin position="53"/>
        <end position="68"/>
    </location>
</feature>
<feature type="compositionally biased region" description="Pro residues" evidence="1">
    <location>
        <begin position="522"/>
        <end position="536"/>
    </location>
</feature>
<evidence type="ECO:0000313" key="4">
    <source>
        <dbReference type="Proteomes" id="UP001301958"/>
    </source>
</evidence>
<gene>
    <name evidence="3" type="ORF">QBC38DRAFT_477099</name>
</gene>
<dbReference type="AlphaFoldDB" id="A0AAN7BQN7"/>
<feature type="compositionally biased region" description="Low complexity" evidence="1">
    <location>
        <begin position="219"/>
        <end position="233"/>
    </location>
</feature>
<feature type="region of interest" description="Disordered" evidence="1">
    <location>
        <begin position="327"/>
        <end position="366"/>
    </location>
</feature>
<feature type="region of interest" description="Disordered" evidence="1">
    <location>
        <begin position="1"/>
        <end position="289"/>
    </location>
</feature>
<sequence length="600" mass="65126">MSQGGSALHPTPRHSSQSPAADSASSPPTTRQNIAPNQDVPKNNRLSYDASGSGVNEGSGTSRQSTHRPSAVHNILNPSGEENLQSTMGTAQYGTEGSPSRQYVFPPGQGASTPQQRHTGATTSPAGHPSSGERGSPHGSHQPAMAAVARRILTPKSPRANLSRAALRNVEPQHQQLASLQAPTPRSSTPAHDISSLAGPPLPSSHHYHPTLPPSRPTSGLSRSLSQPSLSQGFPVSHSREPSQSIGLKREHTGQPVYSIPPYAPPIQAHRPVPQSGYAGDGRWPQVMPSSLSNRAALHLQEGQTMLTITPRHGEEILVPVDIHQASKQADEKRQRNAGASARFRQRKKEREREQQQGLQKLENRSRELEKINMDLEKRCRELESEREFYRNERNRLRDIVLQTPSIREWAERAPPSPVSSKPVGSYATESNTLATHQSHAQPPPTPTHSHSQSQSHPPSYSHPLIHPHPRPVSYSDPSILEPPLRRRRTDSEPQPPTSSFALSTPTTLPPITGPPAAFGIPPSPHITPPPGPSRLPPLRFDQARPSSITPPNVPTGPPPPSMHPPTSVPYSHAPYRKTSYETAGWVMDPRGPPGDGKQR</sequence>
<reference evidence="3" key="2">
    <citation type="submission" date="2023-05" db="EMBL/GenBank/DDBJ databases">
        <authorList>
            <consortium name="Lawrence Berkeley National Laboratory"/>
            <person name="Steindorff A."/>
            <person name="Hensen N."/>
            <person name="Bonometti L."/>
            <person name="Westerberg I."/>
            <person name="Brannstrom I.O."/>
            <person name="Guillou S."/>
            <person name="Cros-Aarteil S."/>
            <person name="Calhoun S."/>
            <person name="Haridas S."/>
            <person name="Kuo A."/>
            <person name="Mondo S."/>
            <person name="Pangilinan J."/>
            <person name="Riley R."/>
            <person name="Labutti K."/>
            <person name="Andreopoulos B."/>
            <person name="Lipzen A."/>
            <person name="Chen C."/>
            <person name="Yanf M."/>
            <person name="Daum C."/>
            <person name="Ng V."/>
            <person name="Clum A."/>
            <person name="Ohm R."/>
            <person name="Martin F."/>
            <person name="Silar P."/>
            <person name="Natvig D."/>
            <person name="Lalanne C."/>
            <person name="Gautier V."/>
            <person name="Ament-Velasquez S.L."/>
            <person name="Kruys A."/>
            <person name="Hutchinson M.I."/>
            <person name="Powell A.J."/>
            <person name="Barry K."/>
            <person name="Miller A.N."/>
            <person name="Grigoriev I.V."/>
            <person name="Debuchy R."/>
            <person name="Gladieux P."/>
            <person name="Thoren M.H."/>
            <person name="Johannesson H."/>
        </authorList>
    </citation>
    <scope>NUCLEOTIDE SEQUENCE</scope>
    <source>
        <strain evidence="3">CBS 990.96</strain>
    </source>
</reference>
<feature type="compositionally biased region" description="Polar residues" evidence="1">
    <location>
        <begin position="76"/>
        <end position="101"/>
    </location>
</feature>
<feature type="compositionally biased region" description="Polar residues" evidence="1">
    <location>
        <begin position="29"/>
        <end position="46"/>
    </location>
</feature>
<name>A0AAN7BQN7_9PEZI</name>